<gene>
    <name evidence="6" type="ORF">K431DRAFT_338701</name>
</gene>
<dbReference type="EMBL" id="MU003790">
    <property type="protein sequence ID" value="KAF2721409.1"/>
    <property type="molecule type" value="Genomic_DNA"/>
</dbReference>
<dbReference type="InterPro" id="IPR011701">
    <property type="entry name" value="MFS"/>
</dbReference>
<dbReference type="SUPFAM" id="SSF103473">
    <property type="entry name" value="MFS general substrate transporter"/>
    <property type="match status" value="1"/>
</dbReference>
<comment type="caution">
    <text evidence="6">The sequence shown here is derived from an EMBL/GenBank/DDBJ whole genome shotgun (WGS) entry which is preliminary data.</text>
</comment>
<evidence type="ECO:0000256" key="5">
    <source>
        <dbReference type="SAM" id="Phobius"/>
    </source>
</evidence>
<dbReference type="PANTHER" id="PTHR23502:SF60">
    <property type="entry name" value="MAJOR FACILITATOR SUPERFAMILY (MFS) PROFILE DOMAIN-CONTAINING PROTEIN-RELATED"/>
    <property type="match status" value="1"/>
</dbReference>
<evidence type="ECO:0000256" key="4">
    <source>
        <dbReference type="ARBA" id="ARBA00023136"/>
    </source>
</evidence>
<feature type="transmembrane region" description="Helical" evidence="5">
    <location>
        <begin position="314"/>
        <end position="336"/>
    </location>
</feature>
<proteinExistence type="predicted"/>
<keyword evidence="2 5" id="KW-0812">Transmembrane</keyword>
<dbReference type="Gene3D" id="1.20.1720.10">
    <property type="entry name" value="Multidrug resistance protein D"/>
    <property type="match status" value="1"/>
</dbReference>
<accession>A0A9P4UP51</accession>
<organism evidence="6 7">
    <name type="scientific">Polychaeton citri CBS 116435</name>
    <dbReference type="NCBI Taxonomy" id="1314669"/>
    <lineage>
        <taxon>Eukaryota</taxon>
        <taxon>Fungi</taxon>
        <taxon>Dikarya</taxon>
        <taxon>Ascomycota</taxon>
        <taxon>Pezizomycotina</taxon>
        <taxon>Dothideomycetes</taxon>
        <taxon>Dothideomycetidae</taxon>
        <taxon>Capnodiales</taxon>
        <taxon>Capnodiaceae</taxon>
        <taxon>Polychaeton</taxon>
    </lineage>
</organism>
<keyword evidence="4 5" id="KW-0472">Membrane</keyword>
<keyword evidence="7" id="KW-1185">Reference proteome</keyword>
<evidence type="ECO:0000256" key="1">
    <source>
        <dbReference type="ARBA" id="ARBA00004141"/>
    </source>
</evidence>
<sequence length="354" mass="38344">MEYPGDPKNWAVMRKWTAIFVMSSFVLMSPLSSTIVAAALLAIPNGFCIGRAAVEPMVLSVSLLGLAYGPLVASPLSEIYGRVRVVQIWNSSYTACNAACGWTHSKEAMTMLRSISGVCGNATLGNGGGTLSDLFRAKDRGKTVAIYSRASVLASLINAKKTDDVDFYTEFDHLDGAIETVFLTNLVRPFKLLSTQPIVQVLALYNTYLYGNICILYVDFIDLWTNMYHESTQIAGLNHLSIAIGSAIAAECWFPELRVPIMVPATLLLAVAKMYCIMPNIDASVSVAGCVYDQAHGGVTFSLYAPYLYLTLRYGWAGSLLGFIGFGIGLLATFLLSKFGGHLRSQSPYASKVS</sequence>
<feature type="transmembrane region" description="Helical" evidence="5">
    <location>
        <begin position="20"/>
        <end position="43"/>
    </location>
</feature>
<evidence type="ECO:0000256" key="2">
    <source>
        <dbReference type="ARBA" id="ARBA00022692"/>
    </source>
</evidence>
<dbReference type="OrthoDB" id="6770063at2759"/>
<keyword evidence="3 5" id="KW-1133">Transmembrane helix</keyword>
<evidence type="ECO:0000313" key="6">
    <source>
        <dbReference type="EMBL" id="KAF2721409.1"/>
    </source>
</evidence>
<dbReference type="Pfam" id="PF07690">
    <property type="entry name" value="MFS_1"/>
    <property type="match status" value="1"/>
</dbReference>
<dbReference type="InterPro" id="IPR036259">
    <property type="entry name" value="MFS_trans_sf"/>
</dbReference>
<dbReference type="AlphaFoldDB" id="A0A9P4UP51"/>
<dbReference type="GO" id="GO:0022857">
    <property type="term" value="F:transmembrane transporter activity"/>
    <property type="evidence" value="ECO:0007669"/>
    <property type="project" value="InterPro"/>
</dbReference>
<dbReference type="GO" id="GO:0016020">
    <property type="term" value="C:membrane"/>
    <property type="evidence" value="ECO:0007669"/>
    <property type="project" value="UniProtKB-SubCell"/>
</dbReference>
<reference evidence="6" key="1">
    <citation type="journal article" date="2020" name="Stud. Mycol.">
        <title>101 Dothideomycetes genomes: a test case for predicting lifestyles and emergence of pathogens.</title>
        <authorList>
            <person name="Haridas S."/>
            <person name="Albert R."/>
            <person name="Binder M."/>
            <person name="Bloem J."/>
            <person name="Labutti K."/>
            <person name="Salamov A."/>
            <person name="Andreopoulos B."/>
            <person name="Baker S."/>
            <person name="Barry K."/>
            <person name="Bills G."/>
            <person name="Bluhm B."/>
            <person name="Cannon C."/>
            <person name="Castanera R."/>
            <person name="Culley D."/>
            <person name="Daum C."/>
            <person name="Ezra D."/>
            <person name="Gonzalez J."/>
            <person name="Henrissat B."/>
            <person name="Kuo A."/>
            <person name="Liang C."/>
            <person name="Lipzen A."/>
            <person name="Lutzoni F."/>
            <person name="Magnuson J."/>
            <person name="Mondo S."/>
            <person name="Nolan M."/>
            <person name="Ohm R."/>
            <person name="Pangilinan J."/>
            <person name="Park H.-J."/>
            <person name="Ramirez L."/>
            <person name="Alfaro M."/>
            <person name="Sun H."/>
            <person name="Tritt A."/>
            <person name="Yoshinaga Y."/>
            <person name="Zwiers L.-H."/>
            <person name="Turgeon B."/>
            <person name="Goodwin S."/>
            <person name="Spatafora J."/>
            <person name="Crous P."/>
            <person name="Grigoriev I."/>
        </authorList>
    </citation>
    <scope>NUCLEOTIDE SEQUENCE</scope>
    <source>
        <strain evidence="6">CBS 116435</strain>
    </source>
</reference>
<dbReference type="Proteomes" id="UP000799441">
    <property type="component" value="Unassembled WGS sequence"/>
</dbReference>
<dbReference type="PANTHER" id="PTHR23502">
    <property type="entry name" value="MAJOR FACILITATOR SUPERFAMILY"/>
    <property type="match status" value="1"/>
</dbReference>
<evidence type="ECO:0000313" key="7">
    <source>
        <dbReference type="Proteomes" id="UP000799441"/>
    </source>
</evidence>
<evidence type="ECO:0000256" key="3">
    <source>
        <dbReference type="ARBA" id="ARBA00022989"/>
    </source>
</evidence>
<protein>
    <submittedName>
        <fullName evidence="6">MFS general substrate transporter</fullName>
    </submittedName>
</protein>
<comment type="subcellular location">
    <subcellularLocation>
        <location evidence="1">Membrane</location>
        <topology evidence="1">Multi-pass membrane protein</topology>
    </subcellularLocation>
</comment>
<name>A0A9P4UP51_9PEZI</name>